<evidence type="ECO:0000256" key="1">
    <source>
        <dbReference type="ARBA" id="ARBA00001353"/>
    </source>
</evidence>
<evidence type="ECO:0000256" key="6">
    <source>
        <dbReference type="RuleBase" id="RU362079"/>
    </source>
</evidence>
<evidence type="ECO:0000259" key="7">
    <source>
        <dbReference type="SMART" id="SM00905"/>
    </source>
</evidence>
<comment type="catalytic activity">
    <reaction evidence="1 6">
        <text>7,8-dihydroneopterin = 6-hydroxymethyl-7,8-dihydropterin + glycolaldehyde</text>
        <dbReference type="Rhea" id="RHEA:10540"/>
        <dbReference type="ChEBI" id="CHEBI:17001"/>
        <dbReference type="ChEBI" id="CHEBI:17071"/>
        <dbReference type="ChEBI" id="CHEBI:44841"/>
        <dbReference type="EC" id="4.1.2.25"/>
    </reaction>
</comment>
<accession>A0A7I8D396</accession>
<reference evidence="9" key="1">
    <citation type="submission" date="2020-07" db="EMBL/GenBank/DDBJ databases">
        <title>Complete genome sequencing of Clostridia bacterium strain 12CBH8.</title>
        <authorList>
            <person name="Sakamoto M."/>
            <person name="Murakami T."/>
            <person name="Mori H."/>
        </authorList>
    </citation>
    <scope>NUCLEOTIDE SEQUENCE [LARGE SCALE GENOMIC DNA]</scope>
    <source>
        <strain evidence="9">12CBH8</strain>
    </source>
</reference>
<gene>
    <name evidence="8" type="ORF">C12CBH8_19300</name>
</gene>
<keyword evidence="9" id="KW-1185">Reference proteome</keyword>
<dbReference type="EC" id="4.1.2.25" evidence="6"/>
<evidence type="ECO:0000256" key="2">
    <source>
        <dbReference type="ARBA" id="ARBA00005013"/>
    </source>
</evidence>
<evidence type="ECO:0000256" key="4">
    <source>
        <dbReference type="ARBA" id="ARBA00022909"/>
    </source>
</evidence>
<dbReference type="CDD" id="cd00534">
    <property type="entry name" value="DHNA_DHNTPE"/>
    <property type="match status" value="1"/>
</dbReference>
<dbReference type="GO" id="GO:0005737">
    <property type="term" value="C:cytoplasm"/>
    <property type="evidence" value="ECO:0007669"/>
    <property type="project" value="TreeGrafter"/>
</dbReference>
<evidence type="ECO:0000313" key="9">
    <source>
        <dbReference type="Proteomes" id="UP000593890"/>
    </source>
</evidence>
<keyword evidence="5 6" id="KW-0456">Lyase</keyword>
<dbReference type="NCBIfam" id="TIGR00526">
    <property type="entry name" value="folB_dom"/>
    <property type="match status" value="1"/>
</dbReference>
<organism evidence="8 9">
    <name type="scientific">Solibaculum mannosilyticum</name>
    <dbReference type="NCBI Taxonomy" id="2780922"/>
    <lineage>
        <taxon>Bacteria</taxon>
        <taxon>Bacillati</taxon>
        <taxon>Bacillota</taxon>
        <taxon>Clostridia</taxon>
        <taxon>Eubacteriales</taxon>
        <taxon>Oscillospiraceae</taxon>
        <taxon>Solibaculum</taxon>
    </lineage>
</organism>
<dbReference type="AlphaFoldDB" id="A0A7I8D396"/>
<dbReference type="GO" id="GO:0046656">
    <property type="term" value="P:folic acid biosynthetic process"/>
    <property type="evidence" value="ECO:0007669"/>
    <property type="project" value="UniProtKB-UniRule"/>
</dbReference>
<evidence type="ECO:0000313" key="8">
    <source>
        <dbReference type="EMBL" id="BCI61291.1"/>
    </source>
</evidence>
<feature type="domain" description="Dihydroneopterin aldolase/epimerase" evidence="7">
    <location>
        <begin position="4"/>
        <end position="117"/>
    </location>
</feature>
<evidence type="ECO:0000256" key="5">
    <source>
        <dbReference type="ARBA" id="ARBA00023239"/>
    </source>
</evidence>
<dbReference type="GO" id="GO:0004150">
    <property type="term" value="F:dihydroneopterin aldolase activity"/>
    <property type="evidence" value="ECO:0007669"/>
    <property type="project" value="UniProtKB-UniRule"/>
</dbReference>
<proteinExistence type="inferred from homology"/>
<dbReference type="PANTHER" id="PTHR42844:SF1">
    <property type="entry name" value="DIHYDRONEOPTERIN ALDOLASE 1-RELATED"/>
    <property type="match status" value="1"/>
</dbReference>
<dbReference type="SUPFAM" id="SSF55620">
    <property type="entry name" value="Tetrahydrobiopterin biosynthesis enzymes-like"/>
    <property type="match status" value="1"/>
</dbReference>
<dbReference type="InterPro" id="IPR006157">
    <property type="entry name" value="FolB_dom"/>
</dbReference>
<dbReference type="Gene3D" id="3.30.1130.10">
    <property type="match status" value="1"/>
</dbReference>
<dbReference type="InterPro" id="IPR043133">
    <property type="entry name" value="GTP-CH-I_C/QueF"/>
</dbReference>
<dbReference type="NCBIfam" id="TIGR00525">
    <property type="entry name" value="folB"/>
    <property type="match status" value="1"/>
</dbReference>
<dbReference type="Proteomes" id="UP000593890">
    <property type="component" value="Chromosome"/>
</dbReference>
<dbReference type="GO" id="GO:0046654">
    <property type="term" value="P:tetrahydrofolate biosynthetic process"/>
    <property type="evidence" value="ECO:0007669"/>
    <property type="project" value="UniProtKB-UniRule"/>
</dbReference>
<sequence length="125" mass="14376">MDRIKITGLRVFAYHGVLDREQEEGQPFVLDLILGVDLEKPCHTDQVEDTINYAEVCDVVRDAMTGCKYRLIERAAQEVASRLLRKYENLEEVTVILKKPRAPIPADFEMVAVEITRRREGIHHA</sequence>
<comment type="function">
    <text evidence="6">Catalyzes the conversion of 7,8-dihydroneopterin to 6-hydroxymethyl-7,8-dihydropterin.</text>
</comment>
<comment type="pathway">
    <text evidence="2 6">Cofactor biosynthesis; tetrahydrofolate biosynthesis; 2-amino-4-hydroxy-6-hydroxymethyl-7,8-dihydropteridine diphosphate from 7,8-dihydroneopterin triphosphate: step 3/4.</text>
</comment>
<dbReference type="UniPathway" id="UPA00077">
    <property type="reaction ID" value="UER00154"/>
</dbReference>
<dbReference type="InterPro" id="IPR006156">
    <property type="entry name" value="Dihydroneopterin_aldolase"/>
</dbReference>
<name>A0A7I8D396_9FIRM</name>
<dbReference type="EMBL" id="AP023321">
    <property type="protein sequence ID" value="BCI61291.1"/>
    <property type="molecule type" value="Genomic_DNA"/>
</dbReference>
<dbReference type="SMART" id="SM00905">
    <property type="entry name" value="FolB"/>
    <property type="match status" value="1"/>
</dbReference>
<dbReference type="KEGG" id="sman:C12CBH8_19300"/>
<dbReference type="RefSeq" id="WP_215533144.1">
    <property type="nucleotide sequence ID" value="NZ_AP023321.1"/>
</dbReference>
<keyword evidence="4 6" id="KW-0289">Folate biosynthesis</keyword>
<dbReference type="FunFam" id="3.30.1130.10:FF:000003">
    <property type="entry name" value="7,8-dihydroneopterin aldolase"/>
    <property type="match status" value="1"/>
</dbReference>
<evidence type="ECO:0000256" key="3">
    <source>
        <dbReference type="ARBA" id="ARBA00005708"/>
    </source>
</evidence>
<dbReference type="Pfam" id="PF02152">
    <property type="entry name" value="FolB"/>
    <property type="match status" value="1"/>
</dbReference>
<dbReference type="PANTHER" id="PTHR42844">
    <property type="entry name" value="DIHYDRONEOPTERIN ALDOLASE 1-RELATED"/>
    <property type="match status" value="1"/>
</dbReference>
<protein>
    <recommendedName>
        <fullName evidence="6">7,8-dihydroneopterin aldolase</fullName>
        <ecNumber evidence="6">4.1.2.25</ecNumber>
    </recommendedName>
</protein>
<comment type="similarity">
    <text evidence="3 6">Belongs to the DHNA family.</text>
</comment>